<dbReference type="InterPro" id="IPR052551">
    <property type="entry name" value="UV-DNA_repair_photolyase"/>
</dbReference>
<dbReference type="EMBL" id="NDXW01000001">
    <property type="protein sequence ID" value="RDH43267.1"/>
    <property type="molecule type" value="Genomic_DNA"/>
</dbReference>
<dbReference type="PANTHER" id="PTHR38657:SF1">
    <property type="entry name" value="SLR1343 PROTEIN"/>
    <property type="match status" value="1"/>
</dbReference>
<accession>A0A4P9VLP0</accession>
<reference evidence="1 2" key="1">
    <citation type="submission" date="2017-04" db="EMBL/GenBank/DDBJ databases">
        <title>Draft genome sequence of Zooshikella ganghwensis VG4 isolated from Red Sea sediments.</title>
        <authorList>
            <person name="Rehman Z."/>
            <person name="Alam I."/>
            <person name="Kamau A."/>
            <person name="Bajic V."/>
            <person name="Leiknes T."/>
        </authorList>
    </citation>
    <scope>NUCLEOTIDE SEQUENCE [LARGE SCALE GENOMIC DNA]</scope>
    <source>
        <strain evidence="1 2">VG4</strain>
    </source>
</reference>
<dbReference type="SUPFAM" id="SSF48173">
    <property type="entry name" value="Cryptochrome/photolyase FAD-binding domain"/>
    <property type="match status" value="1"/>
</dbReference>
<dbReference type="Gene3D" id="3.40.50.620">
    <property type="entry name" value="HUPs"/>
    <property type="match status" value="1"/>
</dbReference>
<dbReference type="PANTHER" id="PTHR38657">
    <property type="entry name" value="SLR1343 PROTEIN"/>
    <property type="match status" value="1"/>
</dbReference>
<dbReference type="AlphaFoldDB" id="A0A4P9VLP0"/>
<name>A0A4P9VLP0_9GAMM</name>
<organism evidence="1 2">
    <name type="scientific">Zooshikella ganghwensis</name>
    <dbReference type="NCBI Taxonomy" id="202772"/>
    <lineage>
        <taxon>Bacteria</taxon>
        <taxon>Pseudomonadati</taxon>
        <taxon>Pseudomonadota</taxon>
        <taxon>Gammaproteobacteria</taxon>
        <taxon>Oceanospirillales</taxon>
        <taxon>Zooshikellaceae</taxon>
        <taxon>Zooshikella</taxon>
    </lineage>
</organism>
<dbReference type="Pfam" id="PF04244">
    <property type="entry name" value="DPRP"/>
    <property type="match status" value="1"/>
</dbReference>
<keyword evidence="2" id="KW-1185">Reference proteome</keyword>
<sequence length="512" mass="59574">MANKRSLILVLGDQLSLDISSLRDFDPRHDQIIMAEVWEEAHYVSHHQKKIALIFSAMRHFANQLKKQKWPVHYYQYDPDSPYRSLLDVLKSAVKHYSPQQILITHCGEWRLHNAMQTWSKPLATPVHILEDDRFICSLAEFKEWAARRKQLRMEYFYRYIRQKTGLLMEGNSPTGGQWNFDKKNRKSYSNDPPVPPVYQCKPDKITLGVLNDVANYFPEHFGQLKPFWFAVTTEQANAALVHFIEHKLAYFGDFQDAMSSQHDFLFHALISIYLNIGLLDPITTCKMAEHAYQQGKVPLNAVEGFIRQIIGWREYVRGIYWLKMPSYAKENAFNNDRSLPSFYWNAETKMQCMHQCLKSTYEHAYAHHIQRLMVTGNFALLAGITPTEICEWYLAVYADAFEWVELPNTLGMVMHADGGLLGSKPYAASGKYIAKMSDYCKSCHYNVKTLVEDDSCPFNGLYWFFLITHYDTLKSNPRMKLVLSSLQRKSKSEIAKIKQRAQQLLMQLDSL</sequence>
<gene>
    <name evidence="1" type="ORF">B9G39_07340</name>
</gene>
<dbReference type="GO" id="GO:0016829">
    <property type="term" value="F:lyase activity"/>
    <property type="evidence" value="ECO:0007669"/>
    <property type="project" value="UniProtKB-KW"/>
</dbReference>
<dbReference type="InterPro" id="IPR007357">
    <property type="entry name" value="PhrB-like"/>
</dbReference>
<evidence type="ECO:0000313" key="2">
    <source>
        <dbReference type="Proteomes" id="UP000257039"/>
    </source>
</evidence>
<dbReference type="Gene3D" id="1.10.579.10">
    <property type="entry name" value="DNA Cyclobutane Dipyrimidine Photolyase, subunit A, domain 3"/>
    <property type="match status" value="1"/>
</dbReference>
<dbReference type="InterPro" id="IPR014729">
    <property type="entry name" value="Rossmann-like_a/b/a_fold"/>
</dbReference>
<protein>
    <submittedName>
        <fullName evidence="1">Cryptochrome/photolyase family protein</fullName>
    </submittedName>
</protein>
<proteinExistence type="predicted"/>
<comment type="caution">
    <text evidence="1">The sequence shown here is derived from an EMBL/GenBank/DDBJ whole genome shotgun (WGS) entry which is preliminary data.</text>
</comment>
<dbReference type="Proteomes" id="UP000257039">
    <property type="component" value="Unassembled WGS sequence"/>
</dbReference>
<dbReference type="InterPro" id="IPR036134">
    <property type="entry name" value="Crypto/Photolyase_FAD-like_sf"/>
</dbReference>
<dbReference type="Gene3D" id="1.25.40.80">
    <property type="match status" value="1"/>
</dbReference>
<dbReference type="RefSeq" id="WP_094786626.1">
    <property type="nucleotide sequence ID" value="NZ_NDXW01000001.1"/>
</dbReference>
<keyword evidence="1" id="KW-0456">Lyase</keyword>
<evidence type="ECO:0000313" key="1">
    <source>
        <dbReference type="EMBL" id="RDH43267.1"/>
    </source>
</evidence>
<dbReference type="Gene3D" id="1.10.10.1710">
    <property type="entry name" value="Deoxyribodipyrimidine photolyase-related"/>
    <property type="match status" value="1"/>
</dbReference>